<protein>
    <submittedName>
        <fullName evidence="2">Metallophosphoesterase</fullName>
    </submittedName>
</protein>
<dbReference type="EMBL" id="BAABGT010000032">
    <property type="protein sequence ID" value="GAA4546085.1"/>
    <property type="molecule type" value="Genomic_DNA"/>
</dbReference>
<name>A0ABP8RRB7_9PSEU</name>
<dbReference type="RefSeq" id="WP_345417017.1">
    <property type="nucleotide sequence ID" value="NZ_BAABGT010000032.1"/>
</dbReference>
<dbReference type="Proteomes" id="UP001501598">
    <property type="component" value="Unassembled WGS sequence"/>
</dbReference>
<sequence>MRVHVVSDVHGNVDALARAADGADAVFVLGDLVDFVDYADPTAGILGRVLGEDVSREFGRVRRSGGPGELAAFARTAWGRIPDPAAVISEAVDEQYAKLFAVLPDDTWAIPGNVDLPERWSAHLHPGIRVPDGEVVEIGGARVGFVGGVPLPLGFPPRTGGPWRPHMVVAEEYLAAVAGIGEVDILCSHAPPEVPALHYDVVTRRRELPGLGLLDLIRREQPHHALFGHVHQPLAARARVGATECVNVGHFRRTGLPYVLRW</sequence>
<proteinExistence type="predicted"/>
<accession>A0ABP8RRB7</accession>
<dbReference type="Gene3D" id="3.60.21.10">
    <property type="match status" value="2"/>
</dbReference>
<evidence type="ECO:0000313" key="2">
    <source>
        <dbReference type="EMBL" id="GAA4546085.1"/>
    </source>
</evidence>
<dbReference type="Pfam" id="PF00149">
    <property type="entry name" value="Metallophos"/>
    <property type="match status" value="1"/>
</dbReference>
<keyword evidence="3" id="KW-1185">Reference proteome</keyword>
<dbReference type="InterPro" id="IPR004843">
    <property type="entry name" value="Calcineurin-like_PHP"/>
</dbReference>
<gene>
    <name evidence="2" type="ORF">GCM10023175_27410</name>
</gene>
<organism evidence="2 3">
    <name type="scientific">Pseudonocardia xishanensis</name>
    <dbReference type="NCBI Taxonomy" id="630995"/>
    <lineage>
        <taxon>Bacteria</taxon>
        <taxon>Bacillati</taxon>
        <taxon>Actinomycetota</taxon>
        <taxon>Actinomycetes</taxon>
        <taxon>Pseudonocardiales</taxon>
        <taxon>Pseudonocardiaceae</taxon>
        <taxon>Pseudonocardia</taxon>
    </lineage>
</organism>
<feature type="domain" description="Calcineurin-like phosphoesterase" evidence="1">
    <location>
        <begin position="1"/>
        <end position="233"/>
    </location>
</feature>
<reference evidence="3" key="1">
    <citation type="journal article" date="2019" name="Int. J. Syst. Evol. Microbiol.">
        <title>The Global Catalogue of Microorganisms (GCM) 10K type strain sequencing project: providing services to taxonomists for standard genome sequencing and annotation.</title>
        <authorList>
            <consortium name="The Broad Institute Genomics Platform"/>
            <consortium name="The Broad Institute Genome Sequencing Center for Infectious Disease"/>
            <person name="Wu L."/>
            <person name="Ma J."/>
        </authorList>
    </citation>
    <scope>NUCLEOTIDE SEQUENCE [LARGE SCALE GENOMIC DNA]</scope>
    <source>
        <strain evidence="3">JCM 17906</strain>
    </source>
</reference>
<evidence type="ECO:0000313" key="3">
    <source>
        <dbReference type="Proteomes" id="UP001501598"/>
    </source>
</evidence>
<dbReference type="SUPFAM" id="SSF56300">
    <property type="entry name" value="Metallo-dependent phosphatases"/>
    <property type="match status" value="1"/>
</dbReference>
<evidence type="ECO:0000259" key="1">
    <source>
        <dbReference type="Pfam" id="PF00149"/>
    </source>
</evidence>
<dbReference type="InterPro" id="IPR029052">
    <property type="entry name" value="Metallo-depent_PP-like"/>
</dbReference>
<comment type="caution">
    <text evidence="2">The sequence shown here is derived from an EMBL/GenBank/DDBJ whole genome shotgun (WGS) entry which is preliminary data.</text>
</comment>